<protein>
    <recommendedName>
        <fullName evidence="2">Flagellar motor switch protein FliN-like C-terminal domain-containing protein</fullName>
    </recommendedName>
</protein>
<comment type="caution">
    <text evidence="3">The sequence shown here is derived from an EMBL/GenBank/DDBJ whole genome shotgun (WGS) entry which is preliminary data.</text>
</comment>
<dbReference type="SUPFAM" id="SSF101801">
    <property type="entry name" value="Surface presentation of antigens (SPOA)"/>
    <property type="match status" value="1"/>
</dbReference>
<dbReference type="AlphaFoldDB" id="W4LXT0"/>
<keyword evidence="1" id="KW-0812">Transmembrane</keyword>
<proteinExistence type="predicted"/>
<dbReference type="InterPro" id="IPR001543">
    <property type="entry name" value="FliN-like_C"/>
</dbReference>
<evidence type="ECO:0000313" key="3">
    <source>
        <dbReference type="EMBL" id="ETX02703.1"/>
    </source>
</evidence>
<keyword evidence="1" id="KW-0472">Membrane</keyword>
<keyword evidence="4" id="KW-1185">Reference proteome</keyword>
<dbReference type="Gene3D" id="2.30.330.10">
    <property type="entry name" value="SpoA-like"/>
    <property type="match status" value="1"/>
</dbReference>
<accession>W4LXT0</accession>
<evidence type="ECO:0000256" key="1">
    <source>
        <dbReference type="SAM" id="Phobius"/>
    </source>
</evidence>
<evidence type="ECO:0000259" key="2">
    <source>
        <dbReference type="Pfam" id="PF01052"/>
    </source>
</evidence>
<name>W4LXT0_ENTF1</name>
<gene>
    <name evidence="3" type="ORF">ETSY1_02615</name>
</gene>
<dbReference type="HOGENOM" id="CLU_1599704_0_0_7"/>
<dbReference type="InterPro" id="IPR036429">
    <property type="entry name" value="SpoA-like_sf"/>
</dbReference>
<organism evidence="3 4">
    <name type="scientific">Entotheonella factor</name>
    <dbReference type="NCBI Taxonomy" id="1429438"/>
    <lineage>
        <taxon>Bacteria</taxon>
        <taxon>Pseudomonadati</taxon>
        <taxon>Nitrospinota/Tectimicrobiota group</taxon>
        <taxon>Candidatus Tectimicrobiota</taxon>
        <taxon>Candidatus Entotheonellia</taxon>
        <taxon>Candidatus Entotheonellales</taxon>
        <taxon>Candidatus Entotheonellaceae</taxon>
        <taxon>Candidatus Entotheonella</taxon>
    </lineage>
</organism>
<evidence type="ECO:0000313" key="4">
    <source>
        <dbReference type="Proteomes" id="UP000019141"/>
    </source>
</evidence>
<keyword evidence="1" id="KW-1133">Transmembrane helix</keyword>
<feature type="transmembrane region" description="Helical" evidence="1">
    <location>
        <begin position="31"/>
        <end position="49"/>
    </location>
</feature>
<feature type="domain" description="Flagellar motor switch protein FliN-like C-terminal" evidence="2">
    <location>
        <begin position="92"/>
        <end position="157"/>
    </location>
</feature>
<dbReference type="EMBL" id="AZHW01000113">
    <property type="protein sequence ID" value="ETX02703.1"/>
    <property type="molecule type" value="Genomic_DNA"/>
</dbReference>
<sequence>MYEKPFNLLTSFHLSLCFVHGLAKKPSESLLILGMFLALLSPIFILLLLHRRSSKQESLLLHLRTFFMHPLLSREEIDALLNQSGEITSPLPCQLNIELGKHCLVLKGEFNLDLGSTIELNASIGRTYEIRSEGRVVAYGLLVIRDEKIMLQITHLIDRNHHEAME</sequence>
<reference evidence="3 4" key="1">
    <citation type="journal article" date="2014" name="Nature">
        <title>An environmental bacterial taxon with a large and distinct metabolic repertoire.</title>
        <authorList>
            <person name="Wilson M.C."/>
            <person name="Mori T."/>
            <person name="Ruckert C."/>
            <person name="Uria A.R."/>
            <person name="Helf M.J."/>
            <person name="Takada K."/>
            <person name="Gernert C."/>
            <person name="Steffens U.A."/>
            <person name="Heycke N."/>
            <person name="Schmitt S."/>
            <person name="Rinke C."/>
            <person name="Helfrich E.J."/>
            <person name="Brachmann A.O."/>
            <person name="Gurgui C."/>
            <person name="Wakimoto T."/>
            <person name="Kracht M."/>
            <person name="Crusemann M."/>
            <person name="Hentschel U."/>
            <person name="Abe I."/>
            <person name="Matsunaga S."/>
            <person name="Kalinowski J."/>
            <person name="Takeyama H."/>
            <person name="Piel J."/>
        </authorList>
    </citation>
    <scope>NUCLEOTIDE SEQUENCE [LARGE SCALE GENOMIC DNA]</scope>
    <source>
        <strain evidence="4">TSY1</strain>
    </source>
</reference>
<dbReference type="Pfam" id="PF01052">
    <property type="entry name" value="FliMN_C"/>
    <property type="match status" value="1"/>
</dbReference>
<dbReference type="Proteomes" id="UP000019141">
    <property type="component" value="Unassembled WGS sequence"/>
</dbReference>